<sequence length="126" mass="14409">MQAPEPPASEPAVVYYNSACPVCDAGVRGQRERMRGCVIEWRDVHAEPELAAQLGIDIEQLHERLHVRDASGRMLSGDRAFAALWAATPGQRWLAPLVRSMHWLAGPLYKLLARLLYRWNRRRGHW</sequence>
<dbReference type="InterPro" id="IPR007263">
    <property type="entry name" value="DCC1-like"/>
</dbReference>
<dbReference type="Proteomes" id="UP000621455">
    <property type="component" value="Unassembled WGS sequence"/>
</dbReference>
<accession>A0ABX0NA33</accession>
<gene>
    <name evidence="1" type="ORF">F2P44_10315</name>
</gene>
<keyword evidence="2" id="KW-1185">Reference proteome</keyword>
<proteinExistence type="predicted"/>
<dbReference type="Pfam" id="PF04134">
    <property type="entry name" value="DCC1-like"/>
    <property type="match status" value="1"/>
</dbReference>
<evidence type="ECO:0000313" key="1">
    <source>
        <dbReference type="EMBL" id="NHZ79669.1"/>
    </source>
</evidence>
<protein>
    <submittedName>
        <fullName evidence="1">DUF393 domain-containing protein</fullName>
    </submittedName>
</protein>
<organism evidence="1 2">
    <name type="scientific">Massilia frigida</name>
    <dbReference type="NCBI Taxonomy" id="2609281"/>
    <lineage>
        <taxon>Bacteria</taxon>
        <taxon>Pseudomonadati</taxon>
        <taxon>Pseudomonadota</taxon>
        <taxon>Betaproteobacteria</taxon>
        <taxon>Burkholderiales</taxon>
        <taxon>Oxalobacteraceae</taxon>
        <taxon>Telluria group</taxon>
        <taxon>Massilia</taxon>
    </lineage>
</organism>
<name>A0ABX0NA33_9BURK</name>
<reference evidence="1 2" key="1">
    <citation type="submission" date="2019-10" db="EMBL/GenBank/DDBJ databases">
        <title>Taxonomy of Antarctic Massilia spp.: description of Massilia rubra sp. nov., Massilia aquatica sp. nov., Massilia mucilaginosa sp. nov., Massilia frigida sp. nov. isolated from streams, lakes and regoliths.</title>
        <authorList>
            <person name="Holochova P."/>
            <person name="Sedlacek I."/>
            <person name="Kralova S."/>
            <person name="Maslanova I."/>
            <person name="Busse H.-J."/>
            <person name="Stankova E."/>
            <person name="Vrbovska V."/>
            <person name="Kovarovic V."/>
            <person name="Bartak M."/>
            <person name="Svec P."/>
            <person name="Pantucek R."/>
        </authorList>
    </citation>
    <scope>NUCLEOTIDE SEQUENCE [LARGE SCALE GENOMIC DNA]</scope>
    <source>
        <strain evidence="1 2">CCM 8695</strain>
    </source>
</reference>
<dbReference type="RefSeq" id="WP_167086628.1">
    <property type="nucleotide sequence ID" value="NZ_WHJG01000008.1"/>
</dbReference>
<comment type="caution">
    <text evidence="1">The sequence shown here is derived from an EMBL/GenBank/DDBJ whole genome shotgun (WGS) entry which is preliminary data.</text>
</comment>
<dbReference type="EMBL" id="WHJG01000008">
    <property type="protein sequence ID" value="NHZ79669.1"/>
    <property type="molecule type" value="Genomic_DNA"/>
</dbReference>
<evidence type="ECO:0000313" key="2">
    <source>
        <dbReference type="Proteomes" id="UP000621455"/>
    </source>
</evidence>